<reference evidence="2" key="1">
    <citation type="submission" date="2019-12" db="EMBL/GenBank/DDBJ databases">
        <title>An insight into the sialome of adult female Ixodes ricinus ticks feeding for 6 days.</title>
        <authorList>
            <person name="Perner J."/>
            <person name="Ribeiro J.M.C."/>
        </authorList>
    </citation>
    <scope>NUCLEOTIDE SEQUENCE</scope>
    <source>
        <strain evidence="2">Semi-engorged</strain>
        <tissue evidence="2">Salivary glands</tissue>
    </source>
</reference>
<evidence type="ECO:0000313" key="2">
    <source>
        <dbReference type="EMBL" id="MXU87008.1"/>
    </source>
</evidence>
<organism evidence="2">
    <name type="scientific">Ixodes ricinus</name>
    <name type="common">Common tick</name>
    <name type="synonym">Acarus ricinus</name>
    <dbReference type="NCBI Taxonomy" id="34613"/>
    <lineage>
        <taxon>Eukaryota</taxon>
        <taxon>Metazoa</taxon>
        <taxon>Ecdysozoa</taxon>
        <taxon>Arthropoda</taxon>
        <taxon>Chelicerata</taxon>
        <taxon>Arachnida</taxon>
        <taxon>Acari</taxon>
        <taxon>Parasitiformes</taxon>
        <taxon>Ixodida</taxon>
        <taxon>Ixodoidea</taxon>
        <taxon>Ixodidae</taxon>
        <taxon>Ixodinae</taxon>
        <taxon>Ixodes</taxon>
    </lineage>
</organism>
<evidence type="ECO:0000256" key="1">
    <source>
        <dbReference type="SAM" id="SignalP"/>
    </source>
</evidence>
<dbReference type="EMBL" id="GIFC01004925">
    <property type="protein sequence ID" value="MXU87008.1"/>
    <property type="molecule type" value="Transcribed_RNA"/>
</dbReference>
<evidence type="ECO:0008006" key="3">
    <source>
        <dbReference type="Google" id="ProtNLM"/>
    </source>
</evidence>
<accession>A0A6B0U5S7</accession>
<name>A0A6B0U5S7_IXORI</name>
<protein>
    <recommendedName>
        <fullName evidence="3">Secreted protein</fullName>
    </recommendedName>
</protein>
<feature type="chain" id="PRO_5025525790" description="Secreted protein" evidence="1">
    <location>
        <begin position="24"/>
        <end position="94"/>
    </location>
</feature>
<sequence>MNPWNHIAGLLQLWSMTAPLGYSSFRNHSMMSALLNNLASLLLEVAWDGRGAVSLWPLRETSTWGTAGMTLEGTLGLGTASSDFTSAVTTGLVP</sequence>
<keyword evidence="1" id="KW-0732">Signal</keyword>
<dbReference type="AlphaFoldDB" id="A0A6B0U5S7"/>
<feature type="signal peptide" evidence="1">
    <location>
        <begin position="1"/>
        <end position="23"/>
    </location>
</feature>
<proteinExistence type="predicted"/>